<gene>
    <name evidence="8" type="primary">proB</name>
    <name evidence="10" type="ORF">SAMN05421791_10510</name>
</gene>
<keyword evidence="4 8" id="KW-0808">Transferase</keyword>
<dbReference type="InterPro" id="IPR019797">
    <property type="entry name" value="Glutamate_5-kinase_CS"/>
</dbReference>
<accession>A0A1G7T768</accession>
<evidence type="ECO:0000256" key="7">
    <source>
        <dbReference type="ARBA" id="ARBA00022840"/>
    </source>
</evidence>
<dbReference type="PANTHER" id="PTHR43654">
    <property type="entry name" value="GLUTAMATE 5-KINASE"/>
    <property type="match status" value="1"/>
</dbReference>
<reference evidence="10 11" key="1">
    <citation type="submission" date="2016-10" db="EMBL/GenBank/DDBJ databases">
        <authorList>
            <person name="de Groot N.N."/>
        </authorList>
    </citation>
    <scope>NUCLEOTIDE SEQUENCE [LARGE SCALE GENOMIC DNA]</scope>
    <source>
        <strain evidence="10 11">ATCC BAA-466</strain>
    </source>
</reference>
<dbReference type="InterPro" id="IPR005715">
    <property type="entry name" value="Glu_5kinase/COase_Synthase"/>
</dbReference>
<dbReference type="OrthoDB" id="9804434at2"/>
<feature type="binding site" evidence="8">
    <location>
        <position position="157"/>
    </location>
    <ligand>
        <name>substrate</name>
    </ligand>
</feature>
<comment type="catalytic activity">
    <reaction evidence="8">
        <text>L-glutamate + ATP = L-glutamyl 5-phosphate + ADP</text>
        <dbReference type="Rhea" id="RHEA:14877"/>
        <dbReference type="ChEBI" id="CHEBI:29985"/>
        <dbReference type="ChEBI" id="CHEBI:30616"/>
        <dbReference type="ChEBI" id="CHEBI:58274"/>
        <dbReference type="ChEBI" id="CHEBI:456216"/>
        <dbReference type="EC" id="2.7.2.11"/>
    </reaction>
</comment>
<evidence type="ECO:0000256" key="1">
    <source>
        <dbReference type="ARBA" id="ARBA00022490"/>
    </source>
</evidence>
<keyword evidence="7 8" id="KW-0067">ATP-binding</keyword>
<comment type="pathway">
    <text evidence="8">Amino-acid biosynthesis; L-proline biosynthesis; L-glutamate 5-semialdehyde from L-glutamate: step 1/2.</text>
</comment>
<feature type="domain" description="Aspartate/glutamate/uridylate kinase" evidence="9">
    <location>
        <begin position="10"/>
        <end position="241"/>
    </location>
</feature>
<dbReference type="PIRSF" id="PIRSF000729">
    <property type="entry name" value="GK"/>
    <property type="match status" value="1"/>
</dbReference>
<dbReference type="CDD" id="cd04242">
    <property type="entry name" value="AAK_G5K_ProB"/>
    <property type="match status" value="1"/>
</dbReference>
<dbReference type="InterPro" id="IPR001048">
    <property type="entry name" value="Asp/Glu/Uridylate_kinase"/>
</dbReference>
<feature type="binding site" evidence="8">
    <location>
        <begin position="219"/>
        <end position="225"/>
    </location>
    <ligand>
        <name>ATP</name>
        <dbReference type="ChEBI" id="CHEBI:30616"/>
    </ligand>
</feature>
<keyword evidence="5 8" id="KW-0547">Nucleotide-binding</keyword>
<name>A0A1G7T768_9LACT</name>
<dbReference type="Pfam" id="PF00696">
    <property type="entry name" value="AA_kinase"/>
    <property type="match status" value="1"/>
</dbReference>
<evidence type="ECO:0000256" key="8">
    <source>
        <dbReference type="HAMAP-Rule" id="MF_00456"/>
    </source>
</evidence>
<dbReference type="EC" id="2.7.2.11" evidence="8"/>
<sequence>MNRTNLRNAKRIIIKLGTNTILSNEGINFAKMDRLAYVCASLIQEGKEIVIVSSGAIGVGSKELNEEHYPTTIADQQVASAVGQTILMGHYARFFKYYGVNVGQILLTRDVIDYPQSLQNVQVAMDTLLRRKIVPIINENDAVAVEELNHQTKFGDNDTLSAIVAKMTAADLLVILSDVDGLYDSNPQQNPKARLIDQVNEMTEEIHQMALGKGSEFSTGGMATKLNAAEVILTTNSSLVITSGADPSIIFDILKGETIGTFFHRKGDR</sequence>
<dbReference type="InterPro" id="IPR041739">
    <property type="entry name" value="G5K_ProB"/>
</dbReference>
<keyword evidence="11" id="KW-1185">Reference proteome</keyword>
<dbReference type="PRINTS" id="PR00474">
    <property type="entry name" value="GLU5KINASE"/>
</dbReference>
<protein>
    <recommendedName>
        <fullName evidence="8">Glutamate 5-kinase</fullName>
        <ecNumber evidence="8">2.7.2.11</ecNumber>
    </recommendedName>
    <alternativeName>
        <fullName evidence="8">Gamma-glutamyl kinase</fullName>
        <shortName evidence="8">GK</shortName>
    </alternativeName>
</protein>
<keyword evidence="6 8" id="KW-0418">Kinase</keyword>
<dbReference type="STRING" id="120956.SAMN05421791_10510"/>
<evidence type="ECO:0000256" key="2">
    <source>
        <dbReference type="ARBA" id="ARBA00022605"/>
    </source>
</evidence>
<evidence type="ECO:0000256" key="6">
    <source>
        <dbReference type="ARBA" id="ARBA00022777"/>
    </source>
</evidence>
<evidence type="ECO:0000256" key="3">
    <source>
        <dbReference type="ARBA" id="ARBA00022650"/>
    </source>
</evidence>
<dbReference type="PANTHER" id="PTHR43654:SF1">
    <property type="entry name" value="ISOPENTENYL PHOSPHATE KINASE"/>
    <property type="match status" value="1"/>
</dbReference>
<feature type="binding site" evidence="8">
    <location>
        <position position="54"/>
    </location>
    <ligand>
        <name>substrate</name>
    </ligand>
</feature>
<keyword evidence="1 8" id="KW-0963">Cytoplasm</keyword>
<keyword evidence="2 8" id="KW-0028">Amino-acid biosynthesis</keyword>
<dbReference type="EMBL" id="FNCK01000005">
    <property type="protein sequence ID" value="SDG30864.1"/>
    <property type="molecule type" value="Genomic_DNA"/>
</dbReference>
<dbReference type="InterPro" id="IPR036393">
    <property type="entry name" value="AceGlu_kinase-like_sf"/>
</dbReference>
<comment type="subcellular location">
    <subcellularLocation>
        <location evidence="8">Cytoplasm</location>
    </subcellularLocation>
</comment>
<dbReference type="InterPro" id="IPR011529">
    <property type="entry name" value="Glu_5kinase"/>
</dbReference>
<comment type="similarity">
    <text evidence="8">Belongs to the glutamate 5-kinase family.</text>
</comment>
<evidence type="ECO:0000259" key="9">
    <source>
        <dbReference type="Pfam" id="PF00696"/>
    </source>
</evidence>
<proteinExistence type="inferred from homology"/>
<evidence type="ECO:0000256" key="4">
    <source>
        <dbReference type="ARBA" id="ARBA00022679"/>
    </source>
</evidence>
<dbReference type="NCBIfam" id="TIGR01027">
    <property type="entry name" value="proB"/>
    <property type="match status" value="1"/>
</dbReference>
<comment type="function">
    <text evidence="8">Catalyzes the transfer of a phosphate group to glutamate to form L-glutamate 5-phosphate.</text>
</comment>
<evidence type="ECO:0000256" key="5">
    <source>
        <dbReference type="ARBA" id="ARBA00022741"/>
    </source>
</evidence>
<dbReference type="Gene3D" id="3.40.1160.10">
    <property type="entry name" value="Acetylglutamate kinase-like"/>
    <property type="match status" value="1"/>
</dbReference>
<feature type="binding site" evidence="8">
    <location>
        <begin position="177"/>
        <end position="178"/>
    </location>
    <ligand>
        <name>ATP</name>
        <dbReference type="ChEBI" id="CHEBI:30616"/>
    </ligand>
</feature>
<dbReference type="PROSITE" id="PS00902">
    <property type="entry name" value="GLUTAMATE_5_KINASE"/>
    <property type="match status" value="1"/>
</dbReference>
<dbReference type="Proteomes" id="UP000199708">
    <property type="component" value="Unassembled WGS sequence"/>
</dbReference>
<dbReference type="GO" id="GO:0004349">
    <property type="term" value="F:glutamate 5-kinase activity"/>
    <property type="evidence" value="ECO:0007669"/>
    <property type="project" value="UniProtKB-UniRule"/>
</dbReference>
<dbReference type="GO" id="GO:0005524">
    <property type="term" value="F:ATP binding"/>
    <property type="evidence" value="ECO:0007669"/>
    <property type="project" value="UniProtKB-KW"/>
</dbReference>
<dbReference type="InterPro" id="IPR001057">
    <property type="entry name" value="Glu/AcGlu_kinase"/>
</dbReference>
<evidence type="ECO:0000313" key="11">
    <source>
        <dbReference type="Proteomes" id="UP000199708"/>
    </source>
</evidence>
<dbReference type="HAMAP" id="MF_00456">
    <property type="entry name" value="ProB"/>
    <property type="match status" value="1"/>
</dbReference>
<dbReference type="UniPathway" id="UPA00098">
    <property type="reaction ID" value="UER00359"/>
</dbReference>
<dbReference type="AlphaFoldDB" id="A0A1G7T768"/>
<dbReference type="FunFam" id="3.40.1160.10:FF:000018">
    <property type="entry name" value="Glutamate 5-kinase"/>
    <property type="match status" value="1"/>
</dbReference>
<keyword evidence="3 8" id="KW-0641">Proline biosynthesis</keyword>
<dbReference type="RefSeq" id="WP_090289929.1">
    <property type="nucleotide sequence ID" value="NZ_FNCK01000005.1"/>
</dbReference>
<evidence type="ECO:0000313" key="10">
    <source>
        <dbReference type="EMBL" id="SDG30864.1"/>
    </source>
</evidence>
<feature type="binding site" evidence="8">
    <location>
        <position position="15"/>
    </location>
    <ligand>
        <name>ATP</name>
        <dbReference type="ChEBI" id="CHEBI:30616"/>
    </ligand>
</feature>
<feature type="binding site" evidence="8">
    <location>
        <position position="141"/>
    </location>
    <ligand>
        <name>substrate</name>
    </ligand>
</feature>
<dbReference type="GO" id="GO:0005829">
    <property type="term" value="C:cytosol"/>
    <property type="evidence" value="ECO:0007669"/>
    <property type="project" value="TreeGrafter"/>
</dbReference>
<dbReference type="GO" id="GO:0055129">
    <property type="term" value="P:L-proline biosynthetic process"/>
    <property type="evidence" value="ECO:0007669"/>
    <property type="project" value="UniProtKB-UniRule"/>
</dbReference>
<dbReference type="SUPFAM" id="SSF53633">
    <property type="entry name" value="Carbamate kinase-like"/>
    <property type="match status" value="1"/>
</dbReference>
<organism evidence="10 11">
    <name type="scientific">Facklamia miroungae</name>
    <dbReference type="NCBI Taxonomy" id="120956"/>
    <lineage>
        <taxon>Bacteria</taxon>
        <taxon>Bacillati</taxon>
        <taxon>Bacillota</taxon>
        <taxon>Bacilli</taxon>
        <taxon>Lactobacillales</taxon>
        <taxon>Aerococcaceae</taxon>
        <taxon>Facklamia</taxon>
    </lineage>
</organism>